<accession>A0A4Y2W5E7</accession>
<organism evidence="1 2">
    <name type="scientific">Araneus ventricosus</name>
    <name type="common">Orbweaver spider</name>
    <name type="synonym">Epeira ventricosa</name>
    <dbReference type="NCBI Taxonomy" id="182803"/>
    <lineage>
        <taxon>Eukaryota</taxon>
        <taxon>Metazoa</taxon>
        <taxon>Ecdysozoa</taxon>
        <taxon>Arthropoda</taxon>
        <taxon>Chelicerata</taxon>
        <taxon>Arachnida</taxon>
        <taxon>Araneae</taxon>
        <taxon>Araneomorphae</taxon>
        <taxon>Entelegynae</taxon>
        <taxon>Araneoidea</taxon>
        <taxon>Araneidae</taxon>
        <taxon>Araneus</taxon>
    </lineage>
</organism>
<gene>
    <name evidence="1" type="ORF">AVEN_269239_1</name>
</gene>
<reference evidence="1 2" key="1">
    <citation type="journal article" date="2019" name="Sci. Rep.">
        <title>Orb-weaving spider Araneus ventricosus genome elucidates the spidroin gene catalogue.</title>
        <authorList>
            <person name="Kono N."/>
            <person name="Nakamura H."/>
            <person name="Ohtoshi R."/>
            <person name="Moran D.A.P."/>
            <person name="Shinohara A."/>
            <person name="Yoshida Y."/>
            <person name="Fujiwara M."/>
            <person name="Mori M."/>
            <person name="Tomita M."/>
            <person name="Arakawa K."/>
        </authorList>
    </citation>
    <scope>NUCLEOTIDE SEQUENCE [LARGE SCALE GENOMIC DNA]</scope>
</reference>
<dbReference type="Proteomes" id="UP000499080">
    <property type="component" value="Unassembled WGS sequence"/>
</dbReference>
<protein>
    <submittedName>
        <fullName evidence="1">Uncharacterized protein</fullName>
    </submittedName>
</protein>
<dbReference type="EMBL" id="BGPR01055131">
    <property type="protein sequence ID" value="GBO31764.1"/>
    <property type="molecule type" value="Genomic_DNA"/>
</dbReference>
<keyword evidence="2" id="KW-1185">Reference proteome</keyword>
<sequence length="110" mass="12169">MGLDFVLAISGGMGTELAHKTLESQFRVSLLTANDAFFIIEDFWVQIVISVNAKYRKDLQCNRVSSLEPFRPRQALARPSPGLIGAVVQMSNERLYGVAIYTLKGSSPSY</sequence>
<name>A0A4Y2W5E7_ARAVE</name>
<dbReference type="AlphaFoldDB" id="A0A4Y2W5E7"/>
<evidence type="ECO:0000313" key="1">
    <source>
        <dbReference type="EMBL" id="GBO31764.1"/>
    </source>
</evidence>
<proteinExistence type="predicted"/>
<evidence type="ECO:0000313" key="2">
    <source>
        <dbReference type="Proteomes" id="UP000499080"/>
    </source>
</evidence>
<comment type="caution">
    <text evidence="1">The sequence shown here is derived from an EMBL/GenBank/DDBJ whole genome shotgun (WGS) entry which is preliminary data.</text>
</comment>